<keyword evidence="2" id="KW-1185">Reference proteome</keyword>
<protein>
    <submittedName>
        <fullName evidence="1">Uncharacterized protein</fullName>
    </submittedName>
</protein>
<gene>
    <name evidence="1" type="ORF">QA636_12075</name>
</gene>
<dbReference type="Proteomes" id="UP001221546">
    <property type="component" value="Chromosome"/>
</dbReference>
<organism evidence="1 2">
    <name type="scientific">Bradyrhizobium brasilense</name>
    <dbReference type="NCBI Taxonomy" id="1419277"/>
    <lineage>
        <taxon>Bacteria</taxon>
        <taxon>Pseudomonadati</taxon>
        <taxon>Pseudomonadota</taxon>
        <taxon>Alphaproteobacteria</taxon>
        <taxon>Hyphomicrobiales</taxon>
        <taxon>Nitrobacteraceae</taxon>
        <taxon>Bradyrhizobium</taxon>
    </lineage>
</organism>
<proteinExistence type="predicted"/>
<accession>A0ABY8JQ92</accession>
<sequence>MQDMRAQLEKLRVEAEECELISKLATNAARKRCSPNWQRITEHSLTKSSAQ</sequence>
<evidence type="ECO:0000313" key="2">
    <source>
        <dbReference type="Proteomes" id="UP001221546"/>
    </source>
</evidence>
<dbReference type="EMBL" id="CP121646">
    <property type="protein sequence ID" value="WFU66198.1"/>
    <property type="molecule type" value="Genomic_DNA"/>
</dbReference>
<name>A0ABY8JQ92_9BRAD</name>
<evidence type="ECO:0000313" key="1">
    <source>
        <dbReference type="EMBL" id="WFU66198.1"/>
    </source>
</evidence>
<dbReference type="RefSeq" id="WP_253589537.1">
    <property type="nucleotide sequence ID" value="NZ_CP121646.1"/>
</dbReference>
<reference evidence="1 2" key="1">
    <citation type="submission" date="2023-04" db="EMBL/GenBank/DDBJ databases">
        <title>Australian commercial rhizobial inoculants.</title>
        <authorList>
            <person name="Kohlmeier M.G."/>
            <person name="O'Hara G.W."/>
            <person name="Colombi E."/>
            <person name="Ramsay J.P."/>
            <person name="Terpolilli J."/>
        </authorList>
    </citation>
    <scope>NUCLEOTIDE SEQUENCE [LARGE SCALE GENOMIC DNA]</scope>
    <source>
        <strain evidence="1 2">CB627</strain>
    </source>
</reference>